<protein>
    <submittedName>
        <fullName evidence="1">Uncharacterized protein</fullName>
    </submittedName>
</protein>
<dbReference type="EMBL" id="AGBW02008791">
    <property type="protein sequence ID" value="OWR52555.1"/>
    <property type="molecule type" value="Genomic_DNA"/>
</dbReference>
<dbReference type="InParanoid" id="A0A212FFN4"/>
<name>A0A212FFN4_DANPL</name>
<evidence type="ECO:0000313" key="1">
    <source>
        <dbReference type="EMBL" id="OWR52555.1"/>
    </source>
</evidence>
<accession>A0A212FFN4</accession>
<evidence type="ECO:0000313" key="2">
    <source>
        <dbReference type="Proteomes" id="UP000007151"/>
    </source>
</evidence>
<feature type="non-terminal residue" evidence="1">
    <location>
        <position position="48"/>
    </location>
</feature>
<keyword evidence="2" id="KW-1185">Reference proteome</keyword>
<dbReference type="Proteomes" id="UP000007151">
    <property type="component" value="Unassembled WGS sequence"/>
</dbReference>
<gene>
    <name evidence="1" type="ORF">KGM_209216A</name>
</gene>
<dbReference type="KEGG" id="dpl:KGM_209216A"/>
<dbReference type="AlphaFoldDB" id="A0A212FFN4"/>
<comment type="caution">
    <text evidence="1">The sequence shown here is derived from an EMBL/GenBank/DDBJ whole genome shotgun (WGS) entry which is preliminary data.</text>
</comment>
<organism evidence="1 2">
    <name type="scientific">Danaus plexippus plexippus</name>
    <dbReference type="NCBI Taxonomy" id="278856"/>
    <lineage>
        <taxon>Eukaryota</taxon>
        <taxon>Metazoa</taxon>
        <taxon>Ecdysozoa</taxon>
        <taxon>Arthropoda</taxon>
        <taxon>Hexapoda</taxon>
        <taxon>Insecta</taxon>
        <taxon>Pterygota</taxon>
        <taxon>Neoptera</taxon>
        <taxon>Endopterygota</taxon>
        <taxon>Lepidoptera</taxon>
        <taxon>Glossata</taxon>
        <taxon>Ditrysia</taxon>
        <taxon>Papilionoidea</taxon>
        <taxon>Nymphalidae</taxon>
        <taxon>Danainae</taxon>
        <taxon>Danaini</taxon>
        <taxon>Danaina</taxon>
        <taxon>Danaus</taxon>
        <taxon>Danaus</taxon>
    </lineage>
</organism>
<sequence length="48" mass="5267">MVSTKCRDVLGVLDECEAMSIQKCLLDNSSRMIKAMSTAKSSNNEVKT</sequence>
<proteinExistence type="predicted"/>
<reference evidence="1 2" key="1">
    <citation type="journal article" date="2011" name="Cell">
        <title>The monarch butterfly genome yields insights into long-distance migration.</title>
        <authorList>
            <person name="Zhan S."/>
            <person name="Merlin C."/>
            <person name="Boore J.L."/>
            <person name="Reppert S.M."/>
        </authorList>
    </citation>
    <scope>NUCLEOTIDE SEQUENCE [LARGE SCALE GENOMIC DNA]</scope>
    <source>
        <strain evidence="1">F-2</strain>
    </source>
</reference>